<dbReference type="GO" id="GO:0009733">
    <property type="term" value="P:response to auxin"/>
    <property type="evidence" value="ECO:0007669"/>
    <property type="project" value="InterPro"/>
</dbReference>
<dbReference type="PANTHER" id="PTHR31175">
    <property type="entry name" value="AUXIN-RESPONSIVE FAMILY PROTEIN"/>
    <property type="match status" value="1"/>
</dbReference>
<name>A0A5J5BTK7_9ASTE</name>
<dbReference type="AlphaFoldDB" id="A0A5J5BTK7"/>
<reference evidence="2 3" key="1">
    <citation type="submission" date="2019-09" db="EMBL/GenBank/DDBJ databases">
        <title>A chromosome-level genome assembly of the Chinese tupelo Nyssa sinensis.</title>
        <authorList>
            <person name="Yang X."/>
            <person name="Kang M."/>
            <person name="Yang Y."/>
            <person name="Xiong H."/>
            <person name="Wang M."/>
            <person name="Zhang Z."/>
            <person name="Wang Z."/>
            <person name="Wu H."/>
            <person name="Ma T."/>
            <person name="Liu J."/>
            <person name="Xi Z."/>
        </authorList>
    </citation>
    <scope>NUCLEOTIDE SEQUENCE [LARGE SCALE GENOMIC DNA]</scope>
    <source>
        <strain evidence="2">J267</strain>
        <tissue evidence="2">Leaf</tissue>
    </source>
</reference>
<evidence type="ECO:0000313" key="2">
    <source>
        <dbReference type="EMBL" id="KAA8546158.1"/>
    </source>
</evidence>
<proteinExistence type="inferred from homology"/>
<evidence type="ECO:0000256" key="1">
    <source>
        <dbReference type="ARBA" id="ARBA00006974"/>
    </source>
</evidence>
<dbReference type="EMBL" id="CM018033">
    <property type="protein sequence ID" value="KAA8546158.1"/>
    <property type="molecule type" value="Genomic_DNA"/>
</dbReference>
<protein>
    <submittedName>
        <fullName evidence="2">Uncharacterized protein</fullName>
    </submittedName>
</protein>
<dbReference type="Pfam" id="PF02519">
    <property type="entry name" value="Auxin_inducible"/>
    <property type="match status" value="2"/>
</dbReference>
<keyword evidence="3" id="KW-1185">Reference proteome</keyword>
<dbReference type="PANTHER" id="PTHR31175:SF122">
    <property type="entry name" value="AUXIN-RESPONSIVE PROTEIN SAUR64-LIKE"/>
    <property type="match status" value="1"/>
</dbReference>
<dbReference type="OrthoDB" id="1936278at2759"/>
<dbReference type="Proteomes" id="UP000325577">
    <property type="component" value="Linkage Group LG10"/>
</dbReference>
<evidence type="ECO:0000313" key="3">
    <source>
        <dbReference type="Proteomes" id="UP000325577"/>
    </source>
</evidence>
<sequence length="277" mass="31168">MINLGKLIKMARKWQNLAAVRRKRLSFPRFNRDVNVDSCSTSMVADKGHFIVYTNDQRRFVIPLVYLNNEIFRELLKMSEEEFGLASDGPITVPCDAFFMEYIVSLIRRGVAKDLEKALLMSVATNRFSSLSSFHQGQTNQQLLVCTHMLHDGHILQSLAAAIVILSCLIGLLSPNHLADILSSVTHLDAVDFRTEPTMTTTQRELLKMSEEEFGLASDGPITVPCDAFFMEYIVSMIRKGVAKDLEKALLMSVATNRCSSLSSFHQGQTNQRLLVY</sequence>
<dbReference type="InterPro" id="IPR003676">
    <property type="entry name" value="SAUR_fam"/>
</dbReference>
<comment type="similarity">
    <text evidence="1">Belongs to the ARG7 family.</text>
</comment>
<accession>A0A5J5BTK7</accession>
<organism evidence="2 3">
    <name type="scientific">Nyssa sinensis</name>
    <dbReference type="NCBI Taxonomy" id="561372"/>
    <lineage>
        <taxon>Eukaryota</taxon>
        <taxon>Viridiplantae</taxon>
        <taxon>Streptophyta</taxon>
        <taxon>Embryophyta</taxon>
        <taxon>Tracheophyta</taxon>
        <taxon>Spermatophyta</taxon>
        <taxon>Magnoliopsida</taxon>
        <taxon>eudicotyledons</taxon>
        <taxon>Gunneridae</taxon>
        <taxon>Pentapetalae</taxon>
        <taxon>asterids</taxon>
        <taxon>Cornales</taxon>
        <taxon>Nyssaceae</taxon>
        <taxon>Nyssa</taxon>
    </lineage>
</organism>
<gene>
    <name evidence="2" type="ORF">F0562_020948</name>
</gene>